<sequence>MELFGDFVSARDKAPMDTGEDELFMDEETIAYGQVFELYQMEDGAWQKVTPERLVDYPAIQYSLPSGMDNELSYDLTAPYHLIAGERYRFQAEFRYEDGTEHSEPMANWIEFEAKMNLPY</sequence>
<name>A0A412AXC3_9FIRM</name>
<dbReference type="Proteomes" id="UP000284751">
    <property type="component" value="Unassembled WGS sequence"/>
</dbReference>
<gene>
    <name evidence="2" type="ORF">DWY99_07450</name>
</gene>
<organism evidence="2 3">
    <name type="scientific">[Clostridium] leptum</name>
    <dbReference type="NCBI Taxonomy" id="1535"/>
    <lineage>
        <taxon>Bacteria</taxon>
        <taxon>Bacillati</taxon>
        <taxon>Bacillota</taxon>
        <taxon>Clostridia</taxon>
        <taxon>Eubacteriales</taxon>
        <taxon>Oscillospiraceae</taxon>
        <taxon>Oscillospiraceae incertae sedis</taxon>
    </lineage>
</organism>
<evidence type="ECO:0000259" key="1">
    <source>
        <dbReference type="Pfam" id="PF20251"/>
    </source>
</evidence>
<dbReference type="InterPro" id="IPR046878">
    <property type="entry name" value="Big_14"/>
</dbReference>
<dbReference type="EMBL" id="QRTC01000025">
    <property type="protein sequence ID" value="RGQ40708.1"/>
    <property type="molecule type" value="Genomic_DNA"/>
</dbReference>
<dbReference type="Pfam" id="PF20251">
    <property type="entry name" value="Big_14"/>
    <property type="match status" value="1"/>
</dbReference>
<evidence type="ECO:0000313" key="2">
    <source>
        <dbReference type="EMBL" id="RGQ40708.1"/>
    </source>
</evidence>
<feature type="domain" description="Bacterial Ig-like" evidence="1">
    <location>
        <begin position="27"/>
        <end position="94"/>
    </location>
</feature>
<protein>
    <recommendedName>
        <fullName evidence="1">Bacterial Ig-like domain-containing protein</fullName>
    </recommendedName>
</protein>
<proteinExistence type="predicted"/>
<reference evidence="2 3" key="1">
    <citation type="submission" date="2018-08" db="EMBL/GenBank/DDBJ databases">
        <title>A genome reference for cultivated species of the human gut microbiota.</title>
        <authorList>
            <person name="Zou Y."/>
            <person name="Xue W."/>
            <person name="Luo G."/>
        </authorList>
    </citation>
    <scope>NUCLEOTIDE SEQUENCE [LARGE SCALE GENOMIC DNA]</scope>
    <source>
        <strain evidence="2 3">AF28-26</strain>
    </source>
</reference>
<dbReference type="AlphaFoldDB" id="A0A412AXC3"/>
<evidence type="ECO:0000313" key="3">
    <source>
        <dbReference type="Proteomes" id="UP000284751"/>
    </source>
</evidence>
<comment type="caution">
    <text evidence="2">The sequence shown here is derived from an EMBL/GenBank/DDBJ whole genome shotgun (WGS) entry which is preliminary data.</text>
</comment>
<accession>A0A412AXC3</accession>